<gene>
    <name evidence="1" type="ordered locus">DEFDS_P048</name>
</gene>
<dbReference type="HOGENOM" id="CLU_697791_0_0_0"/>
<reference evidence="1 2" key="1">
    <citation type="journal article" date="2010" name="DNA Res.">
        <title>Bacterial lifestyle in a deep-sea hydrothermal vent chimney revealed by the genome sequence of the thermophilic bacterium Deferribacter desulfuricans SSM1.</title>
        <authorList>
            <person name="Takaki Y."/>
            <person name="Shimamura S."/>
            <person name="Nakagawa S."/>
            <person name="Fukuhara Y."/>
            <person name="Horikawa H."/>
            <person name="Ankai A."/>
            <person name="Harada T."/>
            <person name="Hosoyama A."/>
            <person name="Oguchi A."/>
            <person name="Fukui S."/>
            <person name="Fujita N."/>
            <person name="Takami H."/>
            <person name="Takai K."/>
        </authorList>
    </citation>
    <scope>NUCLEOTIDE SEQUENCE [LARGE SCALE GENOMIC DNA]</scope>
    <source>
        <strain evidence="2">DSM 14783 / JCM 11476 / NBRC 101012 / SSM1</strain>
        <plasmid evidence="2">Plasmid megaplasmid pDF308</plasmid>
    </source>
</reference>
<evidence type="ECO:0000313" key="2">
    <source>
        <dbReference type="Proteomes" id="UP000001520"/>
    </source>
</evidence>
<dbReference type="AlphaFoldDB" id="D3PEN0"/>
<geneLocation type="plasmid" evidence="1 2">
    <name>megaplasmid pDF308</name>
</geneLocation>
<keyword evidence="2" id="KW-1185">Reference proteome</keyword>
<protein>
    <submittedName>
        <fullName evidence="1">Uncharacterized protein</fullName>
    </submittedName>
</protein>
<dbReference type="Proteomes" id="UP000001520">
    <property type="component" value="Plasmid megaplasmid pDF308"/>
</dbReference>
<evidence type="ECO:0000313" key="1">
    <source>
        <dbReference type="EMBL" id="BAI81672.1"/>
    </source>
</evidence>
<accession>D3PEN0</accession>
<dbReference type="RefSeq" id="WP_013008911.1">
    <property type="nucleotide sequence ID" value="NC_013940.1"/>
</dbReference>
<dbReference type="KEGG" id="ddf:DEFDS_P048"/>
<organism evidence="1 2">
    <name type="scientific">Deferribacter desulfuricans (strain DSM 14783 / JCM 11476 / NBRC 101012 / SSM1)</name>
    <dbReference type="NCBI Taxonomy" id="639282"/>
    <lineage>
        <taxon>Bacteria</taxon>
        <taxon>Pseudomonadati</taxon>
        <taxon>Deferribacterota</taxon>
        <taxon>Deferribacteres</taxon>
        <taxon>Deferribacterales</taxon>
        <taxon>Deferribacteraceae</taxon>
        <taxon>Deferribacter</taxon>
    </lineage>
</organism>
<keyword evidence="1" id="KW-0614">Plasmid</keyword>
<proteinExistence type="predicted"/>
<dbReference type="EMBL" id="AP011530">
    <property type="protein sequence ID" value="BAI81672.1"/>
    <property type="molecule type" value="Genomic_DNA"/>
</dbReference>
<name>D3PEN0_DEFDS</name>
<sequence length="395" mass="47139">MLTVIDKKITSDNLIIADKICTYIDASTHVVRLYNSYSIEFLEDDKVYRDTCFIISGLGSQIACYSDRELVGSFYKINSFIHLGLEILGLYGYDKKEYDKIYTYYKTWRKLKQNTNPLNLGELLYEYYNNKYELESLSWGISSLKRLIEQDVFRVNPNFKCVEFYSDNLLNIKVLKYYSDIIRSVVNVKKNNNNQIKTATSVYKSHYYYFKDHFETIMNKLQMGFFFKDNVLERPRKVNYLIDYIARDFNNRSDSLAKFSNIIGLYAINNYIFNNLGLLGKYILQYINDVKWDKTILDIMKDCRMRNESIFDNDKWYDIYKRKYSVYTKLNKAIRNFIYDNENNIRLVVIKTLNRLNQQNLLNILNIATHTNCCFDDIDYLLISDNNYNNDLDLR</sequence>